<name>A0A5J4W7V5_9EUKA</name>
<organism evidence="1 2">
    <name type="scientific">Streblomastix strix</name>
    <dbReference type="NCBI Taxonomy" id="222440"/>
    <lineage>
        <taxon>Eukaryota</taxon>
        <taxon>Metamonada</taxon>
        <taxon>Preaxostyla</taxon>
        <taxon>Oxymonadida</taxon>
        <taxon>Streblomastigidae</taxon>
        <taxon>Streblomastix</taxon>
    </lineage>
</organism>
<proteinExistence type="predicted"/>
<evidence type="ECO:0000313" key="2">
    <source>
        <dbReference type="Proteomes" id="UP000324800"/>
    </source>
</evidence>
<evidence type="ECO:0000313" key="1">
    <source>
        <dbReference type="EMBL" id="KAA6391001.1"/>
    </source>
</evidence>
<dbReference type="AlphaFoldDB" id="A0A5J4W7V5"/>
<accession>A0A5J4W7V5</accession>
<protein>
    <submittedName>
        <fullName evidence="1">Uncharacterized protein</fullName>
    </submittedName>
</protein>
<reference evidence="1 2" key="1">
    <citation type="submission" date="2019-03" db="EMBL/GenBank/DDBJ databases">
        <title>Single cell metagenomics reveals metabolic interactions within the superorganism composed of flagellate Streblomastix strix and complex community of Bacteroidetes bacteria on its surface.</title>
        <authorList>
            <person name="Treitli S.C."/>
            <person name="Kolisko M."/>
            <person name="Husnik F."/>
            <person name="Keeling P."/>
            <person name="Hampl V."/>
        </authorList>
    </citation>
    <scope>NUCLEOTIDE SEQUENCE [LARGE SCALE GENOMIC DNA]</scope>
    <source>
        <strain evidence="1">ST1C</strain>
    </source>
</reference>
<comment type="caution">
    <text evidence="1">The sequence shown here is derived from an EMBL/GenBank/DDBJ whole genome shotgun (WGS) entry which is preliminary data.</text>
</comment>
<sequence>MKEKKFSEQIRNNKVIDSKNNQHLKIGPSGGILCYLCSNYPKLAQTVDQAFVIEEALPSHFEALPRHQGTDTHQR</sequence>
<dbReference type="Proteomes" id="UP000324800">
    <property type="component" value="Unassembled WGS sequence"/>
</dbReference>
<gene>
    <name evidence="1" type="ORF">EZS28_013472</name>
</gene>
<dbReference type="EMBL" id="SNRW01003027">
    <property type="protein sequence ID" value="KAA6391001.1"/>
    <property type="molecule type" value="Genomic_DNA"/>
</dbReference>